<keyword evidence="3" id="KW-1185">Reference proteome</keyword>
<comment type="caution">
    <text evidence="2">The sequence shown here is derived from an EMBL/GenBank/DDBJ whole genome shotgun (WGS) entry which is preliminary data.</text>
</comment>
<dbReference type="AlphaFoldDB" id="A0A4C1UX38"/>
<reference evidence="2 3" key="1">
    <citation type="journal article" date="2019" name="Commun. Biol.">
        <title>The bagworm genome reveals a unique fibroin gene that provides high tensile strength.</title>
        <authorList>
            <person name="Kono N."/>
            <person name="Nakamura H."/>
            <person name="Ohtoshi R."/>
            <person name="Tomita M."/>
            <person name="Numata K."/>
            <person name="Arakawa K."/>
        </authorList>
    </citation>
    <scope>NUCLEOTIDE SEQUENCE [LARGE SCALE GENOMIC DNA]</scope>
</reference>
<feature type="compositionally biased region" description="Basic residues" evidence="1">
    <location>
        <begin position="174"/>
        <end position="184"/>
    </location>
</feature>
<evidence type="ECO:0000313" key="2">
    <source>
        <dbReference type="EMBL" id="GBP31061.1"/>
    </source>
</evidence>
<feature type="compositionally biased region" description="Basic and acidic residues" evidence="1">
    <location>
        <begin position="161"/>
        <end position="173"/>
    </location>
</feature>
<proteinExistence type="predicted"/>
<sequence>MLEDDCEFGIIHRFLDRETSMPSHTKSEKKIVSRQVGRLPTPAGPALTLAAARCQGSHLEGKNYILRSDVVKLPPNAESTGDVATIAAAHLVVQHIVGRGRERSCFCIPVGGCAGGRGRHAGHTDRALGIVQISHDDHKTFHPDNKNEYINEGTNSKHPTPRSERCGSEIERDRRKHRVQRRAGARGTERAPRPARRPRPRPPPAAPHASRPFSKFAIFQFSLYFNRFAMCIGRGPQCLGTSLLNIVYDGGVVEPLKGLGESLMA</sequence>
<accession>A0A4C1UX38</accession>
<evidence type="ECO:0000313" key="3">
    <source>
        <dbReference type="Proteomes" id="UP000299102"/>
    </source>
</evidence>
<feature type="region of interest" description="Disordered" evidence="1">
    <location>
        <begin position="136"/>
        <end position="211"/>
    </location>
</feature>
<dbReference type="Proteomes" id="UP000299102">
    <property type="component" value="Unassembled WGS sequence"/>
</dbReference>
<evidence type="ECO:0000256" key="1">
    <source>
        <dbReference type="SAM" id="MobiDB-lite"/>
    </source>
</evidence>
<protein>
    <submittedName>
        <fullName evidence="2">Uncharacterized protein</fullName>
    </submittedName>
</protein>
<dbReference type="EMBL" id="BGZK01000241">
    <property type="protein sequence ID" value="GBP31061.1"/>
    <property type="molecule type" value="Genomic_DNA"/>
</dbReference>
<name>A0A4C1UX38_EUMVA</name>
<gene>
    <name evidence="2" type="ORF">EVAR_77356_1</name>
</gene>
<organism evidence="2 3">
    <name type="scientific">Eumeta variegata</name>
    <name type="common">Bagworm moth</name>
    <name type="synonym">Eumeta japonica</name>
    <dbReference type="NCBI Taxonomy" id="151549"/>
    <lineage>
        <taxon>Eukaryota</taxon>
        <taxon>Metazoa</taxon>
        <taxon>Ecdysozoa</taxon>
        <taxon>Arthropoda</taxon>
        <taxon>Hexapoda</taxon>
        <taxon>Insecta</taxon>
        <taxon>Pterygota</taxon>
        <taxon>Neoptera</taxon>
        <taxon>Endopterygota</taxon>
        <taxon>Lepidoptera</taxon>
        <taxon>Glossata</taxon>
        <taxon>Ditrysia</taxon>
        <taxon>Tineoidea</taxon>
        <taxon>Psychidae</taxon>
        <taxon>Oiketicinae</taxon>
        <taxon>Eumeta</taxon>
    </lineage>
</organism>
<feature type="compositionally biased region" description="Basic and acidic residues" evidence="1">
    <location>
        <begin position="136"/>
        <end position="149"/>
    </location>
</feature>